<dbReference type="PANTHER" id="PTHR34512">
    <property type="entry name" value="CELL SURFACE PROTEIN"/>
    <property type="match status" value="1"/>
</dbReference>
<dbReference type="SUPFAM" id="SSF50998">
    <property type="entry name" value="Quinoprotein alcohol dehydrogenase-like"/>
    <property type="match status" value="1"/>
</dbReference>
<dbReference type="STRING" id="1077947.SAMN05216227_1007114"/>
<dbReference type="InterPro" id="IPR002372">
    <property type="entry name" value="PQQ_rpt_dom"/>
</dbReference>
<evidence type="ECO:0000313" key="3">
    <source>
        <dbReference type="Proteomes" id="UP000183002"/>
    </source>
</evidence>
<dbReference type="Gene3D" id="2.130.10.10">
    <property type="entry name" value="YVTN repeat-like/Quinoprotein amine dehydrogenase"/>
    <property type="match status" value="1"/>
</dbReference>
<evidence type="ECO:0000259" key="1">
    <source>
        <dbReference type="Pfam" id="PF13360"/>
    </source>
</evidence>
<organism evidence="2 3">
    <name type="scientific">Pseudorhodobacter antarcticus</name>
    <dbReference type="NCBI Taxonomy" id="1077947"/>
    <lineage>
        <taxon>Bacteria</taxon>
        <taxon>Pseudomonadati</taxon>
        <taxon>Pseudomonadota</taxon>
        <taxon>Alphaproteobacteria</taxon>
        <taxon>Rhodobacterales</taxon>
        <taxon>Paracoccaceae</taxon>
        <taxon>Pseudorhodobacter</taxon>
    </lineage>
</organism>
<proteinExistence type="predicted"/>
<dbReference type="AlphaFoldDB" id="A0A1H8DRY5"/>
<dbReference type="RefSeq" id="WP_074818472.1">
    <property type="nucleotide sequence ID" value="NZ_FOCO01000007.1"/>
</dbReference>
<accession>A0A1H8DRY5</accession>
<dbReference type="InterPro" id="IPR015943">
    <property type="entry name" value="WD40/YVTN_repeat-like_dom_sf"/>
</dbReference>
<name>A0A1H8DRY5_9RHOB</name>
<dbReference type="OrthoDB" id="5290752at2"/>
<dbReference type="InterPro" id="IPR011047">
    <property type="entry name" value="Quinoprotein_ADH-like_sf"/>
</dbReference>
<keyword evidence="3" id="KW-1185">Reference proteome</keyword>
<dbReference type="Proteomes" id="UP000183002">
    <property type="component" value="Unassembled WGS sequence"/>
</dbReference>
<sequence length="455" mass="46313">MTSFFDTRTPLGKTLGVMVGLMLLAGCEKEVILQGERFDARTPLAQSLAVEGEAAPTDTFGQIENQSLPISLPAARANADWTHRSGNAEHLMPHAALSAAPARLWSADIGSGNSRKYRITASPIVADGRVFAMDASNDISAVSTAGAKLWTANVMPAGARGNPVSGGGIAYGGGRLFATTGYAEVVAMDPATGGVIWRQDLGAVAAGTPTVADGVVYVGARDGTGWALDAKTGKVQWQVTGAPSRTGIIASASPAVGARAVLFPNGSGQVIAALKIGGVQLWSANIAGARLGRGYTSVTDIAGDPVIAGDTTYIGNQSGRISALETTSGTVKWSAREAAYGAVLPVGGSVFLISDQAKLVRLDAATGAAIWSVDMPYFDTDKPKKRKAITAHYGPVLAGGRLVVVSGDGLIRMFNPADGALTATTQLPGGAAAAPALAGGVLYVVSGNGQLHAFR</sequence>
<evidence type="ECO:0000313" key="2">
    <source>
        <dbReference type="EMBL" id="SEN10091.1"/>
    </source>
</evidence>
<reference evidence="2 3" key="1">
    <citation type="submission" date="2016-10" db="EMBL/GenBank/DDBJ databases">
        <authorList>
            <person name="de Groot N.N."/>
        </authorList>
    </citation>
    <scope>NUCLEOTIDE SEQUENCE [LARGE SCALE GENOMIC DNA]</scope>
    <source>
        <strain evidence="2 3">CGMCC 1.10836</strain>
    </source>
</reference>
<protein>
    <submittedName>
        <fullName evidence="2">Outer membrane protein assembly factor BamB, contains PQQ-like beta-propeller repeat</fullName>
    </submittedName>
</protein>
<dbReference type="SMART" id="SM00564">
    <property type="entry name" value="PQQ"/>
    <property type="match status" value="6"/>
</dbReference>
<feature type="domain" description="Pyrrolo-quinoline quinone repeat" evidence="1">
    <location>
        <begin position="137"/>
        <end position="372"/>
    </location>
</feature>
<gene>
    <name evidence="2" type="ORF">SAMN05216227_1007114</name>
</gene>
<dbReference type="EMBL" id="FOCO01000007">
    <property type="protein sequence ID" value="SEN10091.1"/>
    <property type="molecule type" value="Genomic_DNA"/>
</dbReference>
<dbReference type="Pfam" id="PF13360">
    <property type="entry name" value="PQQ_2"/>
    <property type="match status" value="1"/>
</dbReference>
<dbReference type="InterPro" id="IPR018391">
    <property type="entry name" value="PQQ_b-propeller_rpt"/>
</dbReference>
<dbReference type="PANTHER" id="PTHR34512:SF30">
    <property type="entry name" value="OUTER MEMBRANE PROTEIN ASSEMBLY FACTOR BAMB"/>
    <property type="match status" value="1"/>
</dbReference>